<gene>
    <name evidence="2" type="ORF">CBOVIS_LOCUS11965</name>
</gene>
<dbReference type="OrthoDB" id="5798401at2759"/>
<dbReference type="AlphaFoldDB" id="A0A8S1FFI4"/>
<accession>A0A8S1FFI4</accession>
<proteinExistence type="predicted"/>
<reference evidence="2 3" key="1">
    <citation type="submission" date="2020-04" db="EMBL/GenBank/DDBJ databases">
        <authorList>
            <person name="Laetsch R D."/>
            <person name="Stevens L."/>
            <person name="Kumar S."/>
            <person name="Blaxter L. M."/>
        </authorList>
    </citation>
    <scope>NUCLEOTIDE SEQUENCE [LARGE SCALE GENOMIC DNA]</scope>
</reference>
<evidence type="ECO:0000256" key="1">
    <source>
        <dbReference type="SAM" id="Phobius"/>
    </source>
</evidence>
<protein>
    <recommendedName>
        <fullName evidence="4">G-protein coupled receptors family 1 profile domain-containing protein</fullName>
    </recommendedName>
</protein>
<keyword evidence="3" id="KW-1185">Reference proteome</keyword>
<name>A0A8S1FFI4_9PELO</name>
<comment type="caution">
    <text evidence="2">The sequence shown here is derived from an EMBL/GenBank/DDBJ whole genome shotgun (WGS) entry which is preliminary data.</text>
</comment>
<sequence length="357" mass="40704">MNNETGTYMNLTQISHFVLSSTQSSDVGTTDHIESACYVTINSFINSTKEPRLPSFYKTEIFKWLRLAASIGATIFNLAFLIGNLINGKNKHGILKVRLLILLYFLILTIWSITSSAIYCFDVLIFYSSDFEEMWNQTQEDEDLSSVWMAFLDGFVQPLIDSQALLIFAISLDRYLSLFSVYWPFVESRKILVSLLLIPLIICFVIFNPALLKLCLPFPSFLYCRLALFLLPSLLSFLLLSVCLLSKREKINYDPGFSISLSKSLVRVLFVIVLVDVISRTLFTFRFIEDNLDFIVLTGSEAGDALIQIVFDVGLQVSLWIFVCSPIYTPIIFSSFIKHFRDAVFSCCQRTPTIRTI</sequence>
<feature type="transmembrane region" description="Helical" evidence="1">
    <location>
        <begin position="64"/>
        <end position="87"/>
    </location>
</feature>
<keyword evidence="1" id="KW-0472">Membrane</keyword>
<evidence type="ECO:0008006" key="4">
    <source>
        <dbReference type="Google" id="ProtNLM"/>
    </source>
</evidence>
<feature type="transmembrane region" description="Helical" evidence="1">
    <location>
        <begin position="226"/>
        <end position="245"/>
    </location>
</feature>
<dbReference type="SUPFAM" id="SSF81321">
    <property type="entry name" value="Family A G protein-coupled receptor-like"/>
    <property type="match status" value="1"/>
</dbReference>
<feature type="transmembrane region" description="Helical" evidence="1">
    <location>
        <begin position="305"/>
        <end position="328"/>
    </location>
</feature>
<organism evidence="2 3">
    <name type="scientific">Caenorhabditis bovis</name>
    <dbReference type="NCBI Taxonomy" id="2654633"/>
    <lineage>
        <taxon>Eukaryota</taxon>
        <taxon>Metazoa</taxon>
        <taxon>Ecdysozoa</taxon>
        <taxon>Nematoda</taxon>
        <taxon>Chromadorea</taxon>
        <taxon>Rhabditida</taxon>
        <taxon>Rhabditina</taxon>
        <taxon>Rhabditomorpha</taxon>
        <taxon>Rhabditoidea</taxon>
        <taxon>Rhabditidae</taxon>
        <taxon>Peloderinae</taxon>
        <taxon>Caenorhabditis</taxon>
    </lineage>
</organism>
<keyword evidence="1" id="KW-1133">Transmembrane helix</keyword>
<dbReference type="EMBL" id="CADEPM010000010">
    <property type="protein sequence ID" value="CAB3410440.1"/>
    <property type="molecule type" value="Genomic_DNA"/>
</dbReference>
<evidence type="ECO:0000313" key="3">
    <source>
        <dbReference type="Proteomes" id="UP000494206"/>
    </source>
</evidence>
<keyword evidence="1" id="KW-0812">Transmembrane</keyword>
<evidence type="ECO:0000313" key="2">
    <source>
        <dbReference type="EMBL" id="CAB3410440.1"/>
    </source>
</evidence>
<feature type="transmembrane region" description="Helical" evidence="1">
    <location>
        <begin position="99"/>
        <end position="127"/>
    </location>
</feature>
<feature type="transmembrane region" description="Helical" evidence="1">
    <location>
        <begin position="191"/>
        <end position="211"/>
    </location>
</feature>
<dbReference type="Proteomes" id="UP000494206">
    <property type="component" value="Unassembled WGS sequence"/>
</dbReference>
<feature type="transmembrane region" description="Helical" evidence="1">
    <location>
        <begin position="265"/>
        <end position="285"/>
    </location>
</feature>